<protein>
    <recommendedName>
        <fullName evidence="4">Type I restriction modification DNA specificity domain-containing protein</fullName>
    </recommendedName>
</protein>
<gene>
    <name evidence="5" type="ORF">A4G28_23110</name>
</gene>
<reference evidence="6" key="1">
    <citation type="submission" date="2016-04" db="EMBL/GenBank/DDBJ databases">
        <authorList>
            <person name="Strapagiel D."/>
            <person name="Borowka P."/>
            <person name="Marciniak B."/>
            <person name="Bakula Z."/>
            <person name="Van Ingen J."/>
            <person name="Safianowska A."/>
            <person name="Dziadek J."/>
            <person name="Jagielski T."/>
        </authorList>
    </citation>
    <scope>NUCLEOTIDE SEQUENCE [LARGE SCALE GENOMIC DNA]</scope>
    <source>
        <strain evidence="6">1010001458</strain>
    </source>
</reference>
<evidence type="ECO:0000259" key="4">
    <source>
        <dbReference type="Pfam" id="PF01420"/>
    </source>
</evidence>
<name>A0A164A8S4_9MYCO</name>
<evidence type="ECO:0000256" key="2">
    <source>
        <dbReference type="ARBA" id="ARBA00022747"/>
    </source>
</evidence>
<organism evidence="5 6">
    <name type="scientific">Mycobacterium ostraviense</name>
    <dbReference type="NCBI Taxonomy" id="2738409"/>
    <lineage>
        <taxon>Bacteria</taxon>
        <taxon>Bacillati</taxon>
        <taxon>Actinomycetota</taxon>
        <taxon>Actinomycetes</taxon>
        <taxon>Mycobacteriales</taxon>
        <taxon>Mycobacteriaceae</taxon>
        <taxon>Mycobacterium</taxon>
    </lineage>
</organism>
<keyword evidence="3" id="KW-0238">DNA-binding</keyword>
<dbReference type="EMBL" id="LWCI01000109">
    <property type="protein sequence ID" value="KZS62216.1"/>
    <property type="molecule type" value="Genomic_DNA"/>
</dbReference>
<accession>A0A164A8S4</accession>
<dbReference type="Pfam" id="PF01420">
    <property type="entry name" value="Methylase_S"/>
    <property type="match status" value="1"/>
</dbReference>
<keyword evidence="6" id="KW-1185">Reference proteome</keyword>
<comment type="similarity">
    <text evidence="1">Belongs to the type-I restriction system S methylase family.</text>
</comment>
<dbReference type="InterPro" id="IPR052021">
    <property type="entry name" value="Type-I_RS_S_subunit"/>
</dbReference>
<sequence length="327" mass="35966">MPTPTKPHDVVLTSEAPLWRVALVRVDEPIVVGQRVFCMRGRKGTLDSRFLYYALQPDQVQADLASRATGTTVLGIRQPELRKVRIPAPPFREQQTIGELLGALDDEIVANERVVDTAERLMLAAVESITIFAPLSDLARQSTRSCKPEQFSDCVTLVLPAFNAGAEPEFVSGLTIKSNKFVLSEPCVLFSKLNPRIPRIWNVGTLPAEMPLASTEFVVLTSIDVGTLPLWAAVSQPEVSEELTQKVAGTSGSHQRIRPHDLLAARVRDARELDRGLAGLIVELGRLSYERRRESRLLARTRCELLSLLMSGKVRIADAKAAVGEVS</sequence>
<evidence type="ECO:0000256" key="3">
    <source>
        <dbReference type="ARBA" id="ARBA00023125"/>
    </source>
</evidence>
<dbReference type="PANTHER" id="PTHR30408">
    <property type="entry name" value="TYPE-1 RESTRICTION ENZYME ECOKI SPECIFICITY PROTEIN"/>
    <property type="match status" value="1"/>
</dbReference>
<evidence type="ECO:0000313" key="6">
    <source>
        <dbReference type="Proteomes" id="UP000077342"/>
    </source>
</evidence>
<feature type="domain" description="Type I restriction modification DNA specificity" evidence="4">
    <location>
        <begin position="9"/>
        <end position="110"/>
    </location>
</feature>
<dbReference type="PANTHER" id="PTHR30408:SF13">
    <property type="entry name" value="TYPE I RESTRICTION ENZYME HINDI SPECIFICITY SUBUNIT"/>
    <property type="match status" value="1"/>
</dbReference>
<dbReference type="RefSeq" id="WP_161951634.1">
    <property type="nucleotide sequence ID" value="NZ_CP089224.1"/>
</dbReference>
<dbReference type="Gene3D" id="3.90.220.20">
    <property type="entry name" value="DNA methylase specificity domains"/>
    <property type="match status" value="1"/>
</dbReference>
<dbReference type="AlphaFoldDB" id="A0A164A8S4"/>
<dbReference type="SUPFAM" id="SSF116734">
    <property type="entry name" value="DNA methylase specificity domain"/>
    <property type="match status" value="1"/>
</dbReference>
<keyword evidence="2" id="KW-0680">Restriction system</keyword>
<comment type="caution">
    <text evidence="5">The sequence shown here is derived from an EMBL/GenBank/DDBJ whole genome shotgun (WGS) entry which is preliminary data.</text>
</comment>
<dbReference type="Proteomes" id="UP000077342">
    <property type="component" value="Unassembled WGS sequence"/>
</dbReference>
<proteinExistence type="inferred from homology"/>
<dbReference type="REBASE" id="648996">
    <property type="entry name" value="S1.Mka1458ORF23115P"/>
</dbReference>
<dbReference type="InterPro" id="IPR000055">
    <property type="entry name" value="Restrct_endonuc_typeI_TRD"/>
</dbReference>
<evidence type="ECO:0000313" key="5">
    <source>
        <dbReference type="EMBL" id="KZS62216.1"/>
    </source>
</evidence>
<dbReference type="GO" id="GO:0003677">
    <property type="term" value="F:DNA binding"/>
    <property type="evidence" value="ECO:0007669"/>
    <property type="project" value="UniProtKB-KW"/>
</dbReference>
<dbReference type="GO" id="GO:0009307">
    <property type="term" value="P:DNA restriction-modification system"/>
    <property type="evidence" value="ECO:0007669"/>
    <property type="project" value="UniProtKB-KW"/>
</dbReference>
<evidence type="ECO:0000256" key="1">
    <source>
        <dbReference type="ARBA" id="ARBA00010923"/>
    </source>
</evidence>
<dbReference type="InterPro" id="IPR044946">
    <property type="entry name" value="Restrct_endonuc_typeI_TRD_sf"/>
</dbReference>